<comment type="caution">
    <text evidence="11">The sequence shown here is derived from an EMBL/GenBank/DDBJ whole genome shotgun (WGS) entry which is preliminary data.</text>
</comment>
<keyword evidence="5 8" id="KW-0560">Oxidoreductase</keyword>
<dbReference type="HAMAP" id="MF_00222">
    <property type="entry name" value="Shikimate_DH_AroE"/>
    <property type="match status" value="1"/>
</dbReference>
<evidence type="ECO:0000313" key="12">
    <source>
        <dbReference type="Proteomes" id="UP000568664"/>
    </source>
</evidence>
<dbReference type="GO" id="GO:0019632">
    <property type="term" value="P:shikimate metabolic process"/>
    <property type="evidence" value="ECO:0007669"/>
    <property type="project" value="InterPro"/>
</dbReference>
<dbReference type="Gene3D" id="3.40.50.10860">
    <property type="entry name" value="Leucine Dehydrogenase, chain A, domain 1"/>
    <property type="match status" value="1"/>
</dbReference>
<accession>A0A7Y0LCX2</accession>
<evidence type="ECO:0000313" key="11">
    <source>
        <dbReference type="EMBL" id="NMP30835.1"/>
    </source>
</evidence>
<keyword evidence="4 8" id="KW-0521">NADP</keyword>
<feature type="domain" description="Quinate/shikimate 5-dehydrogenase/glutamyl-tRNA reductase" evidence="9">
    <location>
        <begin position="118"/>
        <end position="192"/>
    </location>
</feature>
<dbReference type="InterPro" id="IPR006151">
    <property type="entry name" value="Shikm_DH/Glu-tRNA_Rdtase"/>
</dbReference>
<evidence type="ECO:0000256" key="5">
    <source>
        <dbReference type="ARBA" id="ARBA00023002"/>
    </source>
</evidence>
<feature type="binding site" evidence="8">
    <location>
        <position position="77"/>
    </location>
    <ligand>
        <name>NADP(+)</name>
        <dbReference type="ChEBI" id="CHEBI:58349"/>
    </ligand>
</feature>
<dbReference type="InterPro" id="IPR013708">
    <property type="entry name" value="Shikimate_DH-bd_N"/>
</dbReference>
<dbReference type="GO" id="GO:0004764">
    <property type="term" value="F:shikimate 3-dehydrogenase (NADP+) activity"/>
    <property type="evidence" value="ECO:0007669"/>
    <property type="project" value="UniProtKB-UniRule"/>
</dbReference>
<evidence type="ECO:0000259" key="10">
    <source>
        <dbReference type="Pfam" id="PF08501"/>
    </source>
</evidence>
<evidence type="ECO:0000256" key="8">
    <source>
        <dbReference type="HAMAP-Rule" id="MF_00222"/>
    </source>
</evidence>
<dbReference type="SUPFAM" id="SSF53223">
    <property type="entry name" value="Aminoacid dehydrogenase-like, N-terminal domain"/>
    <property type="match status" value="1"/>
</dbReference>
<dbReference type="GO" id="GO:0009423">
    <property type="term" value="P:chorismate biosynthetic process"/>
    <property type="evidence" value="ECO:0007669"/>
    <property type="project" value="UniProtKB-UniRule"/>
</dbReference>
<feature type="binding site" evidence="8">
    <location>
        <begin position="125"/>
        <end position="129"/>
    </location>
    <ligand>
        <name>NADP(+)</name>
        <dbReference type="ChEBI" id="CHEBI:58349"/>
    </ligand>
</feature>
<dbReference type="FunFam" id="3.40.50.10860:FF:000006">
    <property type="entry name" value="Shikimate dehydrogenase (NADP(+))"/>
    <property type="match status" value="1"/>
</dbReference>
<comment type="subunit">
    <text evidence="8">Homodimer.</text>
</comment>
<dbReference type="Pfam" id="PF01488">
    <property type="entry name" value="Shikimate_DH"/>
    <property type="match status" value="1"/>
</dbReference>
<comment type="function">
    <text evidence="8">Involved in the biosynthesis of the chorismate, which leads to the biosynthesis of aromatic amino acids. Catalyzes the reversible NADPH linked reduction of 3-dehydroshikimate (DHSA) to yield shikimate (SA).</text>
</comment>
<evidence type="ECO:0000259" key="9">
    <source>
        <dbReference type="Pfam" id="PF01488"/>
    </source>
</evidence>
<feature type="binding site" evidence="8">
    <location>
        <position position="238"/>
    </location>
    <ligand>
        <name>NADP(+)</name>
        <dbReference type="ChEBI" id="CHEBI:58349"/>
    </ligand>
</feature>
<dbReference type="NCBIfam" id="TIGR00507">
    <property type="entry name" value="aroE"/>
    <property type="match status" value="1"/>
</dbReference>
<dbReference type="AlphaFoldDB" id="A0A7Y0LCX2"/>
<feature type="binding site" evidence="8">
    <location>
        <begin position="14"/>
        <end position="16"/>
    </location>
    <ligand>
        <name>shikimate</name>
        <dbReference type="ChEBI" id="CHEBI:36208"/>
    </ligand>
</feature>
<keyword evidence="6 8" id="KW-0057">Aromatic amino acid biosynthesis</keyword>
<dbReference type="GO" id="GO:0008652">
    <property type="term" value="P:amino acid biosynthetic process"/>
    <property type="evidence" value="ECO:0007669"/>
    <property type="project" value="UniProtKB-KW"/>
</dbReference>
<dbReference type="Proteomes" id="UP000568664">
    <property type="component" value="Unassembled WGS sequence"/>
</dbReference>
<dbReference type="Gene3D" id="3.40.50.720">
    <property type="entry name" value="NAD(P)-binding Rossmann-like Domain"/>
    <property type="match status" value="1"/>
</dbReference>
<feature type="binding site" evidence="8">
    <location>
        <position position="216"/>
    </location>
    <ligand>
        <name>shikimate</name>
        <dbReference type="ChEBI" id="CHEBI:36208"/>
    </ligand>
</feature>
<evidence type="ECO:0000256" key="3">
    <source>
        <dbReference type="ARBA" id="ARBA00022605"/>
    </source>
</evidence>
<name>A0A7Y0LCX2_9GAMM</name>
<dbReference type="PANTHER" id="PTHR21089">
    <property type="entry name" value="SHIKIMATE DEHYDROGENASE"/>
    <property type="match status" value="1"/>
</dbReference>
<gene>
    <name evidence="8 11" type="primary">aroE</name>
    <name evidence="11" type="ORF">HII17_04595</name>
</gene>
<evidence type="ECO:0000256" key="2">
    <source>
        <dbReference type="ARBA" id="ARBA00012962"/>
    </source>
</evidence>
<dbReference type="EC" id="1.1.1.25" evidence="2 8"/>
<keyword evidence="3 8" id="KW-0028">Amino-acid biosynthesis</keyword>
<feature type="binding site" evidence="8">
    <location>
        <position position="245"/>
    </location>
    <ligand>
        <name>shikimate</name>
        <dbReference type="ChEBI" id="CHEBI:36208"/>
    </ligand>
</feature>
<evidence type="ECO:0000256" key="7">
    <source>
        <dbReference type="ARBA" id="ARBA00049442"/>
    </source>
</evidence>
<feature type="active site" description="Proton acceptor" evidence="8">
    <location>
        <position position="65"/>
    </location>
</feature>
<dbReference type="InterPro" id="IPR011342">
    <property type="entry name" value="Shikimate_DH"/>
</dbReference>
<dbReference type="EMBL" id="JABBXH010000001">
    <property type="protein sequence ID" value="NMP30835.1"/>
    <property type="molecule type" value="Genomic_DNA"/>
</dbReference>
<dbReference type="GO" id="GO:0050661">
    <property type="term" value="F:NADP binding"/>
    <property type="evidence" value="ECO:0007669"/>
    <property type="project" value="InterPro"/>
</dbReference>
<evidence type="ECO:0000256" key="4">
    <source>
        <dbReference type="ARBA" id="ARBA00022857"/>
    </source>
</evidence>
<dbReference type="InterPro" id="IPR022893">
    <property type="entry name" value="Shikimate_DH_fam"/>
</dbReference>
<dbReference type="RefSeq" id="WP_169074104.1">
    <property type="nucleotide sequence ID" value="NZ_JABBXH010000001.1"/>
</dbReference>
<reference evidence="11 12" key="1">
    <citation type="submission" date="2020-04" db="EMBL/GenBank/DDBJ databases">
        <title>Thalassotalea sp. M1531, isolated from the surface of marine red alga.</title>
        <authorList>
            <person name="Pang L."/>
            <person name="Lu D.-C."/>
        </authorList>
    </citation>
    <scope>NUCLEOTIDE SEQUENCE [LARGE SCALE GENOMIC DNA]</scope>
    <source>
        <strain evidence="11 12">M1531</strain>
    </source>
</reference>
<dbReference type="UniPathway" id="UPA00053">
    <property type="reaction ID" value="UER00087"/>
</dbReference>
<feature type="binding site" evidence="8">
    <location>
        <position position="61"/>
    </location>
    <ligand>
        <name>shikimate</name>
        <dbReference type="ChEBI" id="CHEBI:36208"/>
    </ligand>
</feature>
<feature type="domain" description="Shikimate dehydrogenase substrate binding N-terminal" evidence="10">
    <location>
        <begin position="6"/>
        <end position="88"/>
    </location>
</feature>
<dbReference type="FunFam" id="3.40.50.720:FF:000104">
    <property type="entry name" value="Shikimate dehydrogenase (NADP(+))"/>
    <property type="match status" value="1"/>
</dbReference>
<feature type="binding site" evidence="8">
    <location>
        <position position="102"/>
    </location>
    <ligand>
        <name>shikimate</name>
        <dbReference type="ChEBI" id="CHEBI:36208"/>
    </ligand>
</feature>
<dbReference type="Pfam" id="PF08501">
    <property type="entry name" value="Shikimate_dh_N"/>
    <property type="match status" value="1"/>
</dbReference>
<dbReference type="SUPFAM" id="SSF51735">
    <property type="entry name" value="NAD(P)-binding Rossmann-fold domains"/>
    <property type="match status" value="1"/>
</dbReference>
<protein>
    <recommendedName>
        <fullName evidence="2 8">Shikimate dehydrogenase (NADP(+))</fullName>
        <shortName evidence="8">SDH</shortName>
        <ecNumber evidence="2 8">1.1.1.25</ecNumber>
    </recommendedName>
</protein>
<dbReference type="CDD" id="cd01065">
    <property type="entry name" value="NAD_bind_Shikimate_DH"/>
    <property type="match status" value="1"/>
</dbReference>
<comment type="pathway">
    <text evidence="1 8">Metabolic intermediate biosynthesis; chorismate biosynthesis; chorismate from D-erythrose 4-phosphate and phosphoenolpyruvate: step 4/7.</text>
</comment>
<comment type="catalytic activity">
    <reaction evidence="7 8">
        <text>shikimate + NADP(+) = 3-dehydroshikimate + NADPH + H(+)</text>
        <dbReference type="Rhea" id="RHEA:17737"/>
        <dbReference type="ChEBI" id="CHEBI:15378"/>
        <dbReference type="ChEBI" id="CHEBI:16630"/>
        <dbReference type="ChEBI" id="CHEBI:36208"/>
        <dbReference type="ChEBI" id="CHEBI:57783"/>
        <dbReference type="ChEBI" id="CHEBI:58349"/>
        <dbReference type="EC" id="1.1.1.25"/>
    </reaction>
</comment>
<feature type="binding site" evidence="8">
    <location>
        <begin position="149"/>
        <end position="154"/>
    </location>
    <ligand>
        <name>NADP(+)</name>
        <dbReference type="ChEBI" id="CHEBI:58349"/>
    </ligand>
</feature>
<evidence type="ECO:0000256" key="6">
    <source>
        <dbReference type="ARBA" id="ARBA00023141"/>
    </source>
</evidence>
<keyword evidence="12" id="KW-1185">Reference proteome</keyword>
<dbReference type="PANTHER" id="PTHR21089:SF1">
    <property type="entry name" value="BIFUNCTIONAL 3-DEHYDROQUINATE DEHYDRATASE_SHIKIMATE DEHYDROGENASE, CHLOROPLASTIC"/>
    <property type="match status" value="1"/>
</dbReference>
<proteinExistence type="inferred from homology"/>
<dbReference type="InterPro" id="IPR036291">
    <property type="entry name" value="NAD(P)-bd_dom_sf"/>
</dbReference>
<dbReference type="GO" id="GO:0009073">
    <property type="term" value="P:aromatic amino acid family biosynthetic process"/>
    <property type="evidence" value="ECO:0007669"/>
    <property type="project" value="UniProtKB-KW"/>
</dbReference>
<feature type="binding site" evidence="8">
    <location>
        <position position="214"/>
    </location>
    <ligand>
        <name>NADP(+)</name>
        <dbReference type="ChEBI" id="CHEBI:58349"/>
    </ligand>
</feature>
<evidence type="ECO:0000256" key="1">
    <source>
        <dbReference type="ARBA" id="ARBA00004871"/>
    </source>
</evidence>
<feature type="binding site" evidence="8">
    <location>
        <position position="86"/>
    </location>
    <ligand>
        <name>shikimate</name>
        <dbReference type="ChEBI" id="CHEBI:36208"/>
    </ligand>
</feature>
<comment type="similarity">
    <text evidence="8">Belongs to the shikimate dehydrogenase family.</text>
</comment>
<dbReference type="GO" id="GO:0005829">
    <property type="term" value="C:cytosol"/>
    <property type="evidence" value="ECO:0007669"/>
    <property type="project" value="TreeGrafter"/>
</dbReference>
<dbReference type="InterPro" id="IPR046346">
    <property type="entry name" value="Aminoacid_DH-like_N_sf"/>
</dbReference>
<sequence length="274" mass="30096">MDKYAVFGHPIKQSKSPQIHQHFAQLTEQVIEYTAIDPGLNNFVAEIKRFIKQGAKGCNVTMPFKEQAFEIADHVTERARLAGAVNTLTFNQDGSISADNTDGAGLVSDLKSNNAPLNKRILLIGAGGAARGVIKPLLDCHPESLVIVNRTFEKANQLAKMFEQYGNIASIPLERITSDMKFDLIINSTSTSLSNELPPIPDSVFAKHSFSYDMVYKGEATRFLSWAKQSGSTTCVDGLGMLVGQAAESYYVWRAIKPEQANVLSKLRLDLSKN</sequence>
<organism evidence="11 12">
    <name type="scientific">Thalassotalea algicola</name>
    <dbReference type="NCBI Taxonomy" id="2716224"/>
    <lineage>
        <taxon>Bacteria</taxon>
        <taxon>Pseudomonadati</taxon>
        <taxon>Pseudomonadota</taxon>
        <taxon>Gammaproteobacteria</taxon>
        <taxon>Alteromonadales</taxon>
        <taxon>Colwelliaceae</taxon>
        <taxon>Thalassotalea</taxon>
    </lineage>
</organism>
<dbReference type="NCBIfam" id="NF001310">
    <property type="entry name" value="PRK00258.1-2"/>
    <property type="match status" value="1"/>
</dbReference>